<dbReference type="InterPro" id="IPR035069">
    <property type="entry name" value="TTHA1013/TTHA0281-like"/>
</dbReference>
<sequence length="60" mass="6766">MEMNSFDYRVEAVADGGYFAYCAGNLLCCAYGETSEDACERLEQVVADYMSDFCMVEEYS</sequence>
<gene>
    <name evidence="1" type="ORF">IAC54_08725</name>
</gene>
<accession>A0A9D9E5N9</accession>
<dbReference type="Gene3D" id="3.30.160.250">
    <property type="match status" value="1"/>
</dbReference>
<reference evidence="1" key="1">
    <citation type="submission" date="2020-10" db="EMBL/GenBank/DDBJ databases">
        <authorList>
            <person name="Gilroy R."/>
        </authorList>
    </citation>
    <scope>NUCLEOTIDE SEQUENCE</scope>
    <source>
        <strain evidence="1">G3-4614</strain>
    </source>
</reference>
<evidence type="ECO:0000313" key="2">
    <source>
        <dbReference type="Proteomes" id="UP000823636"/>
    </source>
</evidence>
<dbReference type="AlphaFoldDB" id="A0A9D9E5N9"/>
<dbReference type="EMBL" id="JADIMW010000087">
    <property type="protein sequence ID" value="MBO8438960.1"/>
    <property type="molecule type" value="Genomic_DNA"/>
</dbReference>
<proteinExistence type="predicted"/>
<organism evidence="1 2">
    <name type="scientific">Candidatus Caccoplasma merdipullorum</name>
    <dbReference type="NCBI Taxonomy" id="2840718"/>
    <lineage>
        <taxon>Bacteria</taxon>
        <taxon>Pseudomonadati</taxon>
        <taxon>Bacteroidota</taxon>
        <taxon>Bacteroidia</taxon>
        <taxon>Bacteroidales</taxon>
        <taxon>Bacteroidaceae</taxon>
        <taxon>Bacteroidaceae incertae sedis</taxon>
        <taxon>Candidatus Caccoplasma</taxon>
    </lineage>
</organism>
<dbReference type="Proteomes" id="UP000823636">
    <property type="component" value="Unassembled WGS sequence"/>
</dbReference>
<evidence type="ECO:0000313" key="1">
    <source>
        <dbReference type="EMBL" id="MBO8438960.1"/>
    </source>
</evidence>
<dbReference type="SUPFAM" id="SSF143100">
    <property type="entry name" value="TTHA1013/TTHA0281-like"/>
    <property type="match status" value="1"/>
</dbReference>
<evidence type="ECO:0008006" key="3">
    <source>
        <dbReference type="Google" id="ProtNLM"/>
    </source>
</evidence>
<reference evidence="1" key="2">
    <citation type="journal article" date="2021" name="PeerJ">
        <title>Extensive microbial diversity within the chicken gut microbiome revealed by metagenomics and culture.</title>
        <authorList>
            <person name="Gilroy R."/>
            <person name="Ravi A."/>
            <person name="Getino M."/>
            <person name="Pursley I."/>
            <person name="Horton D.L."/>
            <person name="Alikhan N.F."/>
            <person name="Baker D."/>
            <person name="Gharbi K."/>
            <person name="Hall N."/>
            <person name="Watson M."/>
            <person name="Adriaenssens E.M."/>
            <person name="Foster-Nyarko E."/>
            <person name="Jarju S."/>
            <person name="Secka A."/>
            <person name="Antonio M."/>
            <person name="Oren A."/>
            <person name="Chaudhuri R.R."/>
            <person name="La Ragione R."/>
            <person name="Hildebrand F."/>
            <person name="Pallen M.J."/>
        </authorList>
    </citation>
    <scope>NUCLEOTIDE SEQUENCE</scope>
    <source>
        <strain evidence="1">G3-4614</strain>
    </source>
</reference>
<comment type="caution">
    <text evidence="1">The sequence shown here is derived from an EMBL/GenBank/DDBJ whole genome shotgun (WGS) entry which is preliminary data.</text>
</comment>
<protein>
    <recommendedName>
        <fullName evidence="3">Type II toxin-antitoxin system HicB family antitoxin</fullName>
    </recommendedName>
</protein>
<name>A0A9D9E5N9_9BACT</name>